<proteinExistence type="predicted"/>
<reference evidence="4 5" key="1">
    <citation type="submission" date="2020-08" db="EMBL/GenBank/DDBJ databases">
        <title>Genome sequence of Acidovorax monticola KACC 19171T.</title>
        <authorList>
            <person name="Hyun D.-W."/>
            <person name="Bae J.-W."/>
        </authorList>
    </citation>
    <scope>NUCLEOTIDE SEQUENCE [LARGE SCALE GENOMIC DNA]</scope>
    <source>
        <strain evidence="4 5">KACC 19171</strain>
    </source>
</reference>
<gene>
    <name evidence="4" type="ORF">H9L24_20040</name>
</gene>
<accession>A0A7H0HF08</accession>
<evidence type="ECO:0000313" key="5">
    <source>
        <dbReference type="Proteomes" id="UP000516057"/>
    </source>
</evidence>
<evidence type="ECO:0000313" key="4">
    <source>
        <dbReference type="EMBL" id="QNP59124.1"/>
    </source>
</evidence>
<protein>
    <submittedName>
        <fullName evidence="4">IgGFc-binding protein</fullName>
    </submittedName>
</protein>
<dbReference type="EMBL" id="CP060790">
    <property type="protein sequence ID" value="QNP59124.1"/>
    <property type="molecule type" value="Genomic_DNA"/>
</dbReference>
<dbReference type="Proteomes" id="UP000516057">
    <property type="component" value="Chromosome"/>
</dbReference>
<dbReference type="InterPro" id="IPR035234">
    <property type="entry name" value="IgGFc-bd_N"/>
</dbReference>
<feature type="transmembrane region" description="Helical" evidence="2">
    <location>
        <begin position="436"/>
        <end position="453"/>
    </location>
</feature>
<organism evidence="4 5">
    <name type="scientific">Paenacidovorax monticola</name>
    <dbReference type="NCBI Taxonomy" id="1926868"/>
    <lineage>
        <taxon>Bacteria</taxon>
        <taxon>Pseudomonadati</taxon>
        <taxon>Pseudomonadota</taxon>
        <taxon>Betaproteobacteria</taxon>
        <taxon>Burkholderiales</taxon>
        <taxon>Comamonadaceae</taxon>
        <taxon>Paenacidovorax</taxon>
    </lineage>
</organism>
<keyword evidence="2" id="KW-1133">Transmembrane helix</keyword>
<keyword evidence="2" id="KW-0472">Membrane</keyword>
<feature type="compositionally biased region" description="Low complexity" evidence="1">
    <location>
        <begin position="408"/>
        <end position="417"/>
    </location>
</feature>
<dbReference type="Pfam" id="PF17517">
    <property type="entry name" value="IgGFc_binding"/>
    <property type="match status" value="1"/>
</dbReference>
<evidence type="ECO:0000259" key="3">
    <source>
        <dbReference type="Pfam" id="PF17517"/>
    </source>
</evidence>
<evidence type="ECO:0000256" key="1">
    <source>
        <dbReference type="SAM" id="MobiDB-lite"/>
    </source>
</evidence>
<feature type="domain" description="IgGFc-binding protein N-terminal" evidence="3">
    <location>
        <begin position="109"/>
        <end position="394"/>
    </location>
</feature>
<sequence>MAGLWLCLSARADLFVAPHPNIGSARYMPQGRLFLLGTPGDSGRVASRSGAFSQDFTLDAAGAATIAVPASQFLGPSGALSDQALRVSGARVSGYFLNQVAGSADMSRVFDEAVLGTRYRVLAYSPPYPQLPAARAQMSVTAVRDGTAVTVTPSVALDSGQPAHAPFTLTLAAGQSVLYTATGDLTGSLVSASHPVAVFAGAQCAQVPPGAAFCDHLYSQMLPLERLSLYHVVPGTDRAGGEGNVVRVLAVHGGTSVAVNGAAPVVLGAGQFHEIERAGHLDIISSRPVLVGQYLKGSALTGWGDPAFTVVPGTDQAQREYAYAVPSGAQAFADNVLNIAMPSSAVASLRLDGEPVSASFTPVPGTVYSVGHVAVRPGPGRIRADAPFVATLSGYQWVASYHTLLGAPHAPGPEEAPSGQGGPGPSLEGMDGGMPASAWWGWLAVAALGWVGLRGRPLVRAPRRG</sequence>
<keyword evidence="5" id="KW-1185">Reference proteome</keyword>
<dbReference type="PANTHER" id="PTHR46534">
    <property type="entry name" value="IGGFC_BINDING DOMAIN-CONTAINING PROTEIN"/>
    <property type="match status" value="1"/>
</dbReference>
<keyword evidence="2" id="KW-0812">Transmembrane</keyword>
<evidence type="ECO:0000256" key="2">
    <source>
        <dbReference type="SAM" id="Phobius"/>
    </source>
</evidence>
<dbReference type="PANTHER" id="PTHR46534:SF2">
    <property type="entry name" value="VWFD DOMAIN-CONTAINING PROTEIN"/>
    <property type="match status" value="1"/>
</dbReference>
<feature type="region of interest" description="Disordered" evidence="1">
    <location>
        <begin position="408"/>
        <end position="430"/>
    </location>
</feature>
<dbReference type="KEGG" id="amon:H9L24_20040"/>
<dbReference type="AlphaFoldDB" id="A0A7H0HF08"/>
<name>A0A7H0HF08_9BURK</name>
<dbReference type="RefSeq" id="WP_187736109.1">
    <property type="nucleotide sequence ID" value="NZ_CP060790.1"/>
</dbReference>